<accession>A0ABP8V879</accession>
<reference evidence="3" key="1">
    <citation type="journal article" date="2019" name="Int. J. Syst. Evol. Microbiol.">
        <title>The Global Catalogue of Microorganisms (GCM) 10K type strain sequencing project: providing services to taxonomists for standard genome sequencing and annotation.</title>
        <authorList>
            <consortium name="The Broad Institute Genomics Platform"/>
            <consortium name="The Broad Institute Genome Sequencing Center for Infectious Disease"/>
            <person name="Wu L."/>
            <person name="Ma J."/>
        </authorList>
    </citation>
    <scope>NUCLEOTIDE SEQUENCE [LARGE SCALE GENOMIC DNA]</scope>
    <source>
        <strain evidence="3">JCM 17805</strain>
    </source>
</reference>
<keyword evidence="3" id="KW-1185">Reference proteome</keyword>
<evidence type="ECO:0000313" key="3">
    <source>
        <dbReference type="Proteomes" id="UP001500604"/>
    </source>
</evidence>
<protein>
    <submittedName>
        <fullName evidence="2">Uncharacterized protein</fullName>
    </submittedName>
</protein>
<sequence>MMIIEKLLTPIRHLHGSYVAQKKSDPVVDGRTLLGDLSSEQLEILTNNCLQENLTNLYRTLDTRRVAILGEIIEDDAAKEYWECFQDFADTLYATIVQLEEYGYEITDNHPIRGLNQYFQTECARVREELYGIEKEGKYRTTPEARIMQLKLEAIPELLKNTNIRPDSTIDFTDIPKIGFEKTNTALEHQLNQLSGLEEAGHYDDNYEDFGLTITRPILTNAHNLVRAYELETQQSLDISHPLKRLASFSHATDDQLSEWIASGDQNFHPVYAAINNFYYDREIKKLVQFSEDHLLEDETGSLFSTSQMRHTYDEAEDDDMWPTDYDTRVPWRETPGLTIRELHSSDDEDEPHSPVMKRRRHSVDSTTRLKTYRSADSLLSSVDRAPLPHIKDGEE</sequence>
<organism evidence="2 3">
    <name type="scientific">Kistimonas scapharcae</name>
    <dbReference type="NCBI Taxonomy" id="1036133"/>
    <lineage>
        <taxon>Bacteria</taxon>
        <taxon>Pseudomonadati</taxon>
        <taxon>Pseudomonadota</taxon>
        <taxon>Gammaproteobacteria</taxon>
        <taxon>Oceanospirillales</taxon>
        <taxon>Endozoicomonadaceae</taxon>
        <taxon>Kistimonas</taxon>
    </lineage>
</organism>
<comment type="caution">
    <text evidence="2">The sequence shown here is derived from an EMBL/GenBank/DDBJ whole genome shotgun (WGS) entry which is preliminary data.</text>
</comment>
<dbReference type="Proteomes" id="UP001500604">
    <property type="component" value="Unassembled WGS sequence"/>
</dbReference>
<dbReference type="RefSeq" id="WP_345198500.1">
    <property type="nucleotide sequence ID" value="NZ_BAABFL010000467.1"/>
</dbReference>
<evidence type="ECO:0000313" key="2">
    <source>
        <dbReference type="EMBL" id="GAA4652012.1"/>
    </source>
</evidence>
<name>A0ABP8V879_9GAMM</name>
<dbReference type="EMBL" id="BAABFL010000467">
    <property type="protein sequence ID" value="GAA4652012.1"/>
    <property type="molecule type" value="Genomic_DNA"/>
</dbReference>
<evidence type="ECO:0000256" key="1">
    <source>
        <dbReference type="SAM" id="MobiDB-lite"/>
    </source>
</evidence>
<proteinExistence type="predicted"/>
<gene>
    <name evidence="2" type="ORF">GCM10023116_42960</name>
</gene>
<feature type="region of interest" description="Disordered" evidence="1">
    <location>
        <begin position="339"/>
        <end position="396"/>
    </location>
</feature>